<accession>A0ABM0MG68</accession>
<dbReference type="Gene3D" id="1.10.10.60">
    <property type="entry name" value="Homeodomain-like"/>
    <property type="match status" value="1"/>
</dbReference>
<dbReference type="PANTHER" id="PTHR45623">
    <property type="entry name" value="CHROMODOMAIN-HELICASE-DNA-BINDING PROTEIN 3-RELATED-RELATED"/>
    <property type="match status" value="1"/>
</dbReference>
<dbReference type="SUPFAM" id="SSF46689">
    <property type="entry name" value="Homeodomain-like"/>
    <property type="match status" value="1"/>
</dbReference>
<evidence type="ECO:0000259" key="5">
    <source>
        <dbReference type="Pfam" id="PF23588"/>
    </source>
</evidence>
<dbReference type="PANTHER" id="PTHR45623:SF14">
    <property type="entry name" value="CHROMODOMAIN-HELICASE-DNA-BINDING PROTEIN 1"/>
    <property type="match status" value="1"/>
</dbReference>
<keyword evidence="6" id="KW-1185">Reference proteome</keyword>
<feature type="domain" description="ATP-dependent helicase CHD1-2/hrp3 HTH" evidence="5">
    <location>
        <begin position="387"/>
        <end position="468"/>
    </location>
</feature>
<proteinExistence type="predicted"/>
<feature type="non-terminal residue" evidence="7">
    <location>
        <position position="482"/>
    </location>
</feature>
<keyword evidence="1" id="KW-0238">DNA-binding</keyword>
<feature type="compositionally biased region" description="Basic residues" evidence="3">
    <location>
        <begin position="261"/>
        <end position="270"/>
    </location>
</feature>
<dbReference type="InterPro" id="IPR040793">
    <property type="entry name" value="CDH1_2_SANT_HL1"/>
</dbReference>
<feature type="domain" description="CDH1/2 SANT-Helical linker 1" evidence="4">
    <location>
        <begin position="277"/>
        <end position="363"/>
    </location>
</feature>
<evidence type="ECO:0000313" key="7">
    <source>
        <dbReference type="RefSeq" id="XP_006819009.1"/>
    </source>
</evidence>
<dbReference type="Proteomes" id="UP000694865">
    <property type="component" value="Unplaced"/>
</dbReference>
<reference evidence="7" key="1">
    <citation type="submission" date="2025-08" db="UniProtKB">
        <authorList>
            <consortium name="RefSeq"/>
        </authorList>
    </citation>
    <scope>IDENTIFICATION</scope>
    <source>
        <tissue evidence="7">Testes</tissue>
    </source>
</reference>
<protein>
    <submittedName>
        <fullName evidence="7">Chromodomain-helicase-DNA-binding protein 1-like</fullName>
    </submittedName>
</protein>
<evidence type="ECO:0000256" key="1">
    <source>
        <dbReference type="ARBA" id="ARBA00023125"/>
    </source>
</evidence>
<dbReference type="Pfam" id="PF18375">
    <property type="entry name" value="CDH1_2_SANT_HL1"/>
    <property type="match status" value="1"/>
</dbReference>
<dbReference type="RefSeq" id="XP_006819009.1">
    <property type="nucleotide sequence ID" value="XM_006818946.1"/>
</dbReference>
<name>A0ABM0MG68_SACKO</name>
<dbReference type="Pfam" id="PF23588">
    <property type="entry name" value="HTH_CHD1_Hrp3"/>
    <property type="match status" value="1"/>
</dbReference>
<feature type="region of interest" description="Disordered" evidence="3">
    <location>
        <begin position="225"/>
        <end position="277"/>
    </location>
</feature>
<dbReference type="InterPro" id="IPR027417">
    <property type="entry name" value="P-loop_NTPase"/>
</dbReference>
<keyword evidence="2" id="KW-0539">Nucleus</keyword>
<gene>
    <name evidence="7" type="primary">LOC102805433</name>
</gene>
<evidence type="ECO:0000256" key="2">
    <source>
        <dbReference type="ARBA" id="ARBA00023242"/>
    </source>
</evidence>
<organism evidence="6 7">
    <name type="scientific">Saccoglossus kowalevskii</name>
    <name type="common">Acorn worm</name>
    <dbReference type="NCBI Taxonomy" id="10224"/>
    <lineage>
        <taxon>Eukaryota</taxon>
        <taxon>Metazoa</taxon>
        <taxon>Hemichordata</taxon>
        <taxon>Enteropneusta</taxon>
        <taxon>Harrimaniidae</taxon>
        <taxon>Saccoglossus</taxon>
    </lineage>
</organism>
<evidence type="ECO:0000256" key="3">
    <source>
        <dbReference type="SAM" id="MobiDB-lite"/>
    </source>
</evidence>
<dbReference type="InterPro" id="IPR056302">
    <property type="entry name" value="CHD1-2/Hrp3_HTH"/>
</dbReference>
<evidence type="ECO:0000313" key="6">
    <source>
        <dbReference type="Proteomes" id="UP000694865"/>
    </source>
</evidence>
<dbReference type="GeneID" id="102805433"/>
<sequence length="482" mass="54922">MATAVETPNYKQSAALLGVPRRAVVNRLFDFLLSFKQILPRLSGEAMTLPGKGVVNIYRLLTKGSVEEDIIERAKRKMVLDHLVIQRMDTTGRTVLSKSSNPSSASTPFNKEELAAILKFGAEDLFKEADGEEQELQEMDIDAILERAETRETETTGGNMGDELLSQFKVANFTSVEDEPIPDEESSKNWDDIIPEDARTKVEEEAKQKEQLDLYLPPRVRKSVQMMTYQGSDTEDVRGSKRKRRQRSSSSDSDSDEDKKVKRARGRPRTVPRDTFKGFTDGEVRRFVRTYKKFAHPITRLEAIAGDAELQEKSQADLKRLCEAVHNGCIEALEEYKTMMAENPNFDGKKRGPTLKISSVTINAQSVLRHEEELEPLAIIIPADPKERKHYRLASRTKAAHWDVDWENEEDSKLLRGIYEYGLGSWEAIKMDPEFNLHDKILLPDPEKKPQAKQLQTRAEYLVKVLRKEAQAKKDGREVWDG</sequence>
<evidence type="ECO:0000259" key="4">
    <source>
        <dbReference type="Pfam" id="PF18375"/>
    </source>
</evidence>
<dbReference type="Gene3D" id="3.40.50.300">
    <property type="entry name" value="P-loop containing nucleotide triphosphate hydrolases"/>
    <property type="match status" value="1"/>
</dbReference>
<dbReference type="InterPro" id="IPR009057">
    <property type="entry name" value="Homeodomain-like_sf"/>
</dbReference>